<evidence type="ECO:0000313" key="3">
    <source>
        <dbReference type="Proteomes" id="UP001498476"/>
    </source>
</evidence>
<evidence type="ECO:0000313" key="2">
    <source>
        <dbReference type="EMBL" id="KAK7414776.1"/>
    </source>
</evidence>
<dbReference type="PANTHER" id="PTHR24148:SF64">
    <property type="entry name" value="HETEROKARYON INCOMPATIBILITY DOMAIN-CONTAINING PROTEIN"/>
    <property type="match status" value="1"/>
</dbReference>
<dbReference type="Pfam" id="PF06985">
    <property type="entry name" value="HET"/>
    <property type="match status" value="1"/>
</dbReference>
<dbReference type="EMBL" id="JAZAVJ010000095">
    <property type="protein sequence ID" value="KAK7414776.1"/>
    <property type="molecule type" value="Genomic_DNA"/>
</dbReference>
<proteinExistence type="predicted"/>
<reference evidence="2 3" key="1">
    <citation type="journal article" date="2025" name="Microbiol. Resour. Announc.">
        <title>Draft genome sequences for Neonectria magnoliae and Neonectria punicea, canker pathogens of Liriodendron tulipifera and Acer saccharum in West Virginia.</title>
        <authorList>
            <person name="Petronek H.M."/>
            <person name="Kasson M.T."/>
            <person name="Metheny A.M."/>
            <person name="Stauder C.M."/>
            <person name="Lovett B."/>
            <person name="Lynch S.C."/>
            <person name="Garnas J.R."/>
            <person name="Kasson L.R."/>
            <person name="Stajich J.E."/>
        </authorList>
    </citation>
    <scope>NUCLEOTIDE SEQUENCE [LARGE SCALE GENOMIC DNA]</scope>
    <source>
        <strain evidence="2 3">NRRL 64653</strain>
    </source>
</reference>
<organism evidence="2 3">
    <name type="scientific">Neonectria punicea</name>
    <dbReference type="NCBI Taxonomy" id="979145"/>
    <lineage>
        <taxon>Eukaryota</taxon>
        <taxon>Fungi</taxon>
        <taxon>Dikarya</taxon>
        <taxon>Ascomycota</taxon>
        <taxon>Pezizomycotina</taxon>
        <taxon>Sordariomycetes</taxon>
        <taxon>Hypocreomycetidae</taxon>
        <taxon>Hypocreales</taxon>
        <taxon>Nectriaceae</taxon>
        <taxon>Neonectria</taxon>
    </lineage>
</organism>
<feature type="domain" description="Heterokaryon incompatibility" evidence="1">
    <location>
        <begin position="42"/>
        <end position="201"/>
    </location>
</feature>
<dbReference type="InterPro" id="IPR052895">
    <property type="entry name" value="HetReg/Transcr_Mod"/>
</dbReference>
<evidence type="ECO:0000259" key="1">
    <source>
        <dbReference type="Pfam" id="PF06985"/>
    </source>
</evidence>
<name>A0ABR1H111_9HYPO</name>
<dbReference type="Proteomes" id="UP001498476">
    <property type="component" value="Unassembled WGS sequence"/>
</dbReference>
<protein>
    <recommendedName>
        <fullName evidence="1">Heterokaryon incompatibility domain-containing protein</fullName>
    </recommendedName>
</protein>
<comment type="caution">
    <text evidence="2">The sequence shown here is derived from an EMBL/GenBank/DDBJ whole genome shotgun (WGS) entry which is preliminary data.</text>
</comment>
<dbReference type="InterPro" id="IPR010730">
    <property type="entry name" value="HET"/>
</dbReference>
<dbReference type="Pfam" id="PF26639">
    <property type="entry name" value="Het-6_barrel"/>
    <property type="match status" value="1"/>
</dbReference>
<accession>A0ABR1H111</accession>
<keyword evidence="3" id="KW-1185">Reference proteome</keyword>
<dbReference type="PANTHER" id="PTHR24148">
    <property type="entry name" value="ANKYRIN REPEAT DOMAIN-CONTAINING PROTEIN 39 HOMOLOG-RELATED"/>
    <property type="match status" value="1"/>
</dbReference>
<gene>
    <name evidence="2" type="ORF">QQX98_006378</name>
</gene>
<sequence length="621" mass="69494">MANRIVYEPLASREIRLLHLQPGEQEIRITLEPVSLSDTPEYEAISYCWGEAIDPQTVYCGDASLQVTISLFTALKRLRLPNRPRTLWADAVCINQNDIPERIEQVQLMNEIYSKPSRVLIWLGDDMTGLEGIEASIKDALTLLPPETHDSEVLREASQVMFREAAKLRKEGKPNFNDHNWTPINNLFCRPWFERKWIIQEVVMADDSVPRRMLCGELELSWEDLAGVAYRISAYGLLTSISGQSVINSRAPCMLSFFTDGGRPIRSLGNASMIMMLKHYSSQGNLLDCIFAATAFKCTDPRDHVYALLTLPPFDSGLEPNYNLSIEEMIQHFACKILEGDQNLKLLALAPHGNVGVGSPVTKLDLPSWVPDLTAQGSHNPLVSYTIRPQLFFAGGSLKQPIKTSKEGTLLHLKGRLVDKVKTMATCLHDVAFPSDADIEPRQGIPVRVKKWMCNWIEECCNVAAGGDFTSMPPARRLAFARAMMCETMGMRDPVPDDVISAVLVYMDYISAYFKKNFSPEELAPIRETLLTHGPLIEQSLMAMASSRRFCTTEQGRFGQVRKEAVEGDLFCVILGAEVPYLVRPTGRGAYTLIGETYLLGAMNGEVLSDDRYEDVDICLE</sequence>